<organism evidence="5 6">
    <name type="scientific">Paramecium primaurelia</name>
    <dbReference type="NCBI Taxonomy" id="5886"/>
    <lineage>
        <taxon>Eukaryota</taxon>
        <taxon>Sar</taxon>
        <taxon>Alveolata</taxon>
        <taxon>Ciliophora</taxon>
        <taxon>Intramacronucleata</taxon>
        <taxon>Oligohymenophorea</taxon>
        <taxon>Peniculida</taxon>
        <taxon>Parameciidae</taxon>
        <taxon>Paramecium</taxon>
    </lineage>
</organism>
<evidence type="ECO:0000313" key="6">
    <source>
        <dbReference type="Proteomes" id="UP000688137"/>
    </source>
</evidence>
<evidence type="ECO:0000259" key="4">
    <source>
        <dbReference type="SMART" id="SM00415"/>
    </source>
</evidence>
<reference evidence="5" key="1">
    <citation type="submission" date="2021-01" db="EMBL/GenBank/DDBJ databases">
        <authorList>
            <consortium name="Genoscope - CEA"/>
            <person name="William W."/>
        </authorList>
    </citation>
    <scope>NUCLEOTIDE SEQUENCE</scope>
</reference>
<feature type="domain" description="HSF-type DNA-binding" evidence="4">
    <location>
        <begin position="16"/>
        <end position="109"/>
    </location>
</feature>
<dbReference type="InterPro" id="IPR000232">
    <property type="entry name" value="HSF_DNA-bd"/>
</dbReference>
<evidence type="ECO:0000256" key="1">
    <source>
        <dbReference type="ARBA" id="ARBA00023125"/>
    </source>
</evidence>
<dbReference type="PANTHER" id="PTHR10015">
    <property type="entry name" value="HEAT SHOCK TRANSCRIPTION FACTOR"/>
    <property type="match status" value="1"/>
</dbReference>
<accession>A0A8S1MJX4</accession>
<keyword evidence="1" id="KW-0238">DNA-binding</keyword>
<dbReference type="GO" id="GO:0003700">
    <property type="term" value="F:DNA-binding transcription factor activity"/>
    <property type="evidence" value="ECO:0007669"/>
    <property type="project" value="InterPro"/>
</dbReference>
<dbReference type="AlphaFoldDB" id="A0A8S1MJX4"/>
<comment type="caution">
    <text evidence="5">The sequence shown here is derived from an EMBL/GenBank/DDBJ whole genome shotgun (WGS) entry which is preliminary data.</text>
</comment>
<gene>
    <name evidence="5" type="ORF">PPRIM_AZ9-3.1.T0650022</name>
</gene>
<dbReference type="PANTHER" id="PTHR10015:SF206">
    <property type="entry name" value="HSF-TYPE DNA-BINDING DOMAIN-CONTAINING PROTEIN"/>
    <property type="match status" value="1"/>
</dbReference>
<dbReference type="EMBL" id="CAJJDM010000067">
    <property type="protein sequence ID" value="CAD8081047.1"/>
    <property type="molecule type" value="Genomic_DNA"/>
</dbReference>
<evidence type="ECO:0000313" key="5">
    <source>
        <dbReference type="EMBL" id="CAD8081047.1"/>
    </source>
</evidence>
<keyword evidence="3" id="KW-0175">Coiled coil</keyword>
<protein>
    <recommendedName>
        <fullName evidence="4">HSF-type DNA-binding domain-containing protein</fullName>
    </recommendedName>
</protein>
<sequence length="242" mass="29013">MLQPTKDEFKKIDTKQRQKFLKRLYDILDNPDNFEIIRWSEGGFVIWNVEQMKKYLLPQHFKHNKFSSLMRQLNKYGFKIKLKEDEKAYFTHPTIRQNNREIKRTFKDKKININQEIQKELDLLNQELICIKTRQCQLNKQMQISVKLMLKLQQYYENLVKTAYQSMTFTNNFRNLMFSNQQKIFGQVDGDLFMFAFNIIIQAFPSHLLTQNLTPAISGNITPLPFYYNNNIKDETKNGNSD</sequence>
<comment type="similarity">
    <text evidence="2">Belongs to the HSF family.</text>
</comment>
<feature type="coiled-coil region" evidence="3">
    <location>
        <begin position="107"/>
        <end position="134"/>
    </location>
</feature>
<dbReference type="Pfam" id="PF00447">
    <property type="entry name" value="HSF_DNA-bind"/>
    <property type="match status" value="1"/>
</dbReference>
<evidence type="ECO:0000256" key="3">
    <source>
        <dbReference type="SAM" id="Coils"/>
    </source>
</evidence>
<dbReference type="SMART" id="SM00415">
    <property type="entry name" value="HSF"/>
    <property type="match status" value="1"/>
</dbReference>
<keyword evidence="6" id="KW-1185">Reference proteome</keyword>
<proteinExistence type="inferred from homology"/>
<evidence type="ECO:0000256" key="2">
    <source>
        <dbReference type="RuleBase" id="RU004020"/>
    </source>
</evidence>
<name>A0A8S1MJX4_PARPR</name>
<dbReference type="GO" id="GO:0043565">
    <property type="term" value="F:sequence-specific DNA binding"/>
    <property type="evidence" value="ECO:0007669"/>
    <property type="project" value="InterPro"/>
</dbReference>
<dbReference type="Proteomes" id="UP000688137">
    <property type="component" value="Unassembled WGS sequence"/>
</dbReference>